<proteinExistence type="predicted"/>
<dbReference type="AlphaFoldDB" id="A0A1W9ZQT2"/>
<dbReference type="InterPro" id="IPR024516">
    <property type="entry name" value="Mce_C"/>
</dbReference>
<accession>A0A1W9ZQT2</accession>
<evidence type="ECO:0000259" key="3">
    <source>
        <dbReference type="Pfam" id="PF11887"/>
    </source>
</evidence>
<reference evidence="4 5" key="1">
    <citation type="submission" date="2016-12" db="EMBL/GenBank/DDBJ databases">
        <title>The new phylogeny of genus Mycobacterium.</title>
        <authorList>
            <person name="Tortoli E."/>
            <person name="Trovato A."/>
            <person name="Cirillo D.M."/>
        </authorList>
    </citation>
    <scope>NUCLEOTIDE SEQUENCE [LARGE SCALE GENOMIC DNA]</scope>
    <source>
        <strain evidence="4 5">DSM 45069</strain>
    </source>
</reference>
<evidence type="ECO:0000313" key="4">
    <source>
        <dbReference type="EMBL" id="ORA20151.1"/>
    </source>
</evidence>
<keyword evidence="1" id="KW-1133">Transmembrane helix</keyword>
<evidence type="ECO:0000259" key="2">
    <source>
        <dbReference type="Pfam" id="PF02470"/>
    </source>
</evidence>
<dbReference type="GO" id="GO:0005576">
    <property type="term" value="C:extracellular region"/>
    <property type="evidence" value="ECO:0007669"/>
    <property type="project" value="TreeGrafter"/>
</dbReference>
<dbReference type="PANTHER" id="PTHR33371">
    <property type="entry name" value="INTERMEMBRANE PHOSPHOLIPID TRANSPORT SYSTEM BINDING PROTEIN MLAD-RELATED"/>
    <property type="match status" value="1"/>
</dbReference>
<feature type="domain" description="Mammalian cell entry C-terminal" evidence="3">
    <location>
        <begin position="123"/>
        <end position="340"/>
    </location>
</feature>
<dbReference type="RefSeq" id="WP_083063148.1">
    <property type="nucleotide sequence ID" value="NZ_MVHG01000004.1"/>
</dbReference>
<dbReference type="NCBIfam" id="TIGR00996">
    <property type="entry name" value="Mtu_fam_mce"/>
    <property type="match status" value="1"/>
</dbReference>
<keyword evidence="5" id="KW-1185">Reference proteome</keyword>
<dbReference type="Proteomes" id="UP000192707">
    <property type="component" value="Unassembled WGS sequence"/>
</dbReference>
<dbReference type="InterPro" id="IPR052336">
    <property type="entry name" value="MlaD_Phospholipid_Transporter"/>
</dbReference>
<organism evidence="4 5">
    <name type="scientific">Mycobacterium arosiense ATCC BAA-1401 = DSM 45069</name>
    <dbReference type="NCBI Taxonomy" id="1265311"/>
    <lineage>
        <taxon>Bacteria</taxon>
        <taxon>Bacillati</taxon>
        <taxon>Actinomycetota</taxon>
        <taxon>Actinomycetes</taxon>
        <taxon>Mycobacteriales</taxon>
        <taxon>Mycobacteriaceae</taxon>
        <taxon>Mycobacterium</taxon>
        <taxon>Mycobacterium avium complex (MAC)</taxon>
    </lineage>
</organism>
<dbReference type="GO" id="GO:0051701">
    <property type="term" value="P:biological process involved in interaction with host"/>
    <property type="evidence" value="ECO:0007669"/>
    <property type="project" value="TreeGrafter"/>
</dbReference>
<dbReference type="Pfam" id="PF02470">
    <property type="entry name" value="MlaD"/>
    <property type="match status" value="1"/>
</dbReference>
<name>A0A1W9ZQT2_MYCAI</name>
<comment type="caution">
    <text evidence="4">The sequence shown here is derived from an EMBL/GenBank/DDBJ whole genome shotgun (WGS) entry which is preliminary data.</text>
</comment>
<dbReference type="InterPro" id="IPR005693">
    <property type="entry name" value="Mce"/>
</dbReference>
<gene>
    <name evidence="4" type="ORF">BST14_03265</name>
</gene>
<keyword evidence="1" id="KW-0812">Transmembrane</keyword>
<dbReference type="PANTHER" id="PTHR33371:SF19">
    <property type="entry name" value="MCE-FAMILY PROTEIN MCE4A"/>
    <property type="match status" value="1"/>
</dbReference>
<keyword evidence="1" id="KW-0472">Membrane</keyword>
<dbReference type="Pfam" id="PF11887">
    <property type="entry name" value="Mce4_CUP1"/>
    <property type="match status" value="1"/>
</dbReference>
<sequence>MLPESPYRRAGIAGLVAVGIVLGLVWFQFRGVFVSKTYLTVIAARAGLTMDPGSKVTYNGVTIGRVTNVALIDQKGAYKARLTLDVDPRYTEVMPANVDANIRASTVFGPKYVAFSSPKRPVPQHLSSDDVIDVSSVTTEANTLFETVMSLAEKVDPVKLNATLSALAQALDGQGTRLGKAIGDTHAVLDDLNPKMPQIRYDMWRLAGLADVYVQASPDLWAFLQNAVKTAHTLTAQQNDLDAALRAGIGFGNTGADIVQRGGPYLVRGQADLISTAQLLDDYSPELFCAIRDYADIQPISAAIAGGNGYSVTQAIELGGTDAPYVYPDNLPRMNAHGGPGGQPGCWAPVSRDLWPTPYLVTDTGASIAPYNHFQLGHPLASEYVWGRQIGENTINP</sequence>
<evidence type="ECO:0000256" key="1">
    <source>
        <dbReference type="SAM" id="Phobius"/>
    </source>
</evidence>
<dbReference type="EMBL" id="MVHG01000004">
    <property type="protein sequence ID" value="ORA20151.1"/>
    <property type="molecule type" value="Genomic_DNA"/>
</dbReference>
<dbReference type="OrthoDB" id="3460188at2"/>
<protein>
    <submittedName>
        <fullName evidence="4">MCE-family protein MCE1A</fullName>
    </submittedName>
</protein>
<feature type="transmembrane region" description="Helical" evidence="1">
    <location>
        <begin position="12"/>
        <end position="29"/>
    </location>
</feature>
<dbReference type="InterPro" id="IPR003399">
    <property type="entry name" value="Mce/MlaD"/>
</dbReference>
<feature type="domain" description="Mce/MlaD" evidence="2">
    <location>
        <begin position="37"/>
        <end position="117"/>
    </location>
</feature>
<evidence type="ECO:0000313" key="5">
    <source>
        <dbReference type="Proteomes" id="UP000192707"/>
    </source>
</evidence>